<dbReference type="GO" id="GO:0003677">
    <property type="term" value="F:DNA binding"/>
    <property type="evidence" value="ECO:0007669"/>
    <property type="project" value="InterPro"/>
</dbReference>
<proteinExistence type="predicted"/>
<dbReference type="Pfam" id="PF02371">
    <property type="entry name" value="Transposase_20"/>
    <property type="match status" value="1"/>
</dbReference>
<name>A0A5S4ZTT0_9FIRM</name>
<dbReference type="GO" id="GO:0006313">
    <property type="term" value="P:DNA transposition"/>
    <property type="evidence" value="ECO:0007669"/>
    <property type="project" value="InterPro"/>
</dbReference>
<feature type="domain" description="Transposase IS116/IS110/IS902 C-terminal" evidence="1">
    <location>
        <begin position="10"/>
        <end position="55"/>
    </location>
</feature>
<organism evidence="2 3">
    <name type="scientific">Desulfallas thermosapovorans DSM 6562</name>
    <dbReference type="NCBI Taxonomy" id="1121431"/>
    <lineage>
        <taxon>Bacteria</taxon>
        <taxon>Bacillati</taxon>
        <taxon>Bacillota</taxon>
        <taxon>Clostridia</taxon>
        <taxon>Eubacteriales</taxon>
        <taxon>Desulfallaceae</taxon>
        <taxon>Desulfallas</taxon>
    </lineage>
</organism>
<keyword evidence="3" id="KW-1185">Reference proteome</keyword>
<protein>
    <submittedName>
        <fullName evidence="2">Transposase IS116/IS110/IS902 family protein</fullName>
    </submittedName>
</protein>
<dbReference type="PANTHER" id="PTHR33055">
    <property type="entry name" value="TRANSPOSASE FOR INSERTION SEQUENCE ELEMENT IS1111A"/>
    <property type="match status" value="1"/>
</dbReference>
<accession>A0A5S4ZTT0</accession>
<dbReference type="InterPro" id="IPR047650">
    <property type="entry name" value="Transpos_IS110"/>
</dbReference>
<comment type="caution">
    <text evidence="2">The sequence shown here is derived from an EMBL/GenBank/DDBJ whole genome shotgun (WGS) entry which is preliminary data.</text>
</comment>
<dbReference type="GO" id="GO:0004803">
    <property type="term" value="F:transposase activity"/>
    <property type="evidence" value="ECO:0007669"/>
    <property type="project" value="InterPro"/>
</dbReference>
<reference evidence="2 3" key="1">
    <citation type="submission" date="2019-07" db="EMBL/GenBank/DDBJ databases">
        <title>Genomic Encyclopedia of Type Strains, Phase I: the one thousand microbial genomes (KMG-I) project.</title>
        <authorList>
            <person name="Kyrpides N."/>
        </authorList>
    </citation>
    <scope>NUCLEOTIDE SEQUENCE [LARGE SCALE GENOMIC DNA]</scope>
    <source>
        <strain evidence="2 3">DSM 6562</strain>
    </source>
</reference>
<evidence type="ECO:0000313" key="2">
    <source>
        <dbReference type="EMBL" id="TYO95500.1"/>
    </source>
</evidence>
<gene>
    <name evidence="2" type="ORF">LX24_01461</name>
</gene>
<sequence length="118" mass="13711">MDGMPFPSVKVAKISGIAPLNKSSGKSLRQTSNRYGNRRLNYAFYILALNHIQVDKNKNPRNPVMYQYYLKKQQKGRSRKQAMVYVMRRLVNIAYSMMKHKTEYRPPVQLQKAKGEAS</sequence>
<dbReference type="AlphaFoldDB" id="A0A5S4ZTT0"/>
<dbReference type="InterPro" id="IPR003346">
    <property type="entry name" value="Transposase_20"/>
</dbReference>
<evidence type="ECO:0000313" key="3">
    <source>
        <dbReference type="Proteomes" id="UP000323166"/>
    </source>
</evidence>
<dbReference type="Proteomes" id="UP000323166">
    <property type="component" value="Unassembled WGS sequence"/>
</dbReference>
<dbReference type="PANTHER" id="PTHR33055:SF3">
    <property type="entry name" value="PUTATIVE TRANSPOSASE FOR IS117-RELATED"/>
    <property type="match status" value="1"/>
</dbReference>
<evidence type="ECO:0000259" key="1">
    <source>
        <dbReference type="Pfam" id="PF02371"/>
    </source>
</evidence>
<dbReference type="EMBL" id="VNHM01000007">
    <property type="protein sequence ID" value="TYO95500.1"/>
    <property type="molecule type" value="Genomic_DNA"/>
</dbReference>